<dbReference type="Gene3D" id="3.40.50.1820">
    <property type="entry name" value="alpha/beta hydrolase"/>
    <property type="match status" value="1"/>
</dbReference>
<proteinExistence type="predicted"/>
<dbReference type="SUPFAM" id="SSF53474">
    <property type="entry name" value="alpha/beta-Hydrolases"/>
    <property type="match status" value="1"/>
</dbReference>
<comment type="caution">
    <text evidence="1">The sequence shown here is derived from an EMBL/GenBank/DDBJ whole genome shotgun (WGS) entry which is preliminary data.</text>
</comment>
<dbReference type="InterPro" id="IPR050583">
    <property type="entry name" value="Mycobacterial_A85_antigen"/>
</dbReference>
<sequence>MPVVPFSPLASDQEAVTYEHGPDSLAQPGVRAGTVREFVIDDSRAYPGTIRRVWVHTAAGHDPSSPAAVTLFNDGWWYLDPAGDVRAGIVLDNLAAQRAIPPMIGIFVDPGEFPGSVMPKNRNNEYDPGDTRYVQFLLDEVLPRAIEGLTFGGGMGICGGSSGGNAAFTAAWHRPDAIARVIAFNPSFAQMPGGNPYPALLADGETRRIRTLLHAAHHDIGWNDREENWFAESLETAAALARSGHDLRLVVGDGGHSPNHGGVLLPDALRWLWR</sequence>
<accession>A0A371NXU7</accession>
<evidence type="ECO:0000313" key="2">
    <source>
        <dbReference type="Proteomes" id="UP000262172"/>
    </source>
</evidence>
<dbReference type="AlphaFoldDB" id="A0A371NXU7"/>
<organism evidence="1 2">
    <name type="scientific">Microbacterium bovistercoris</name>
    <dbReference type="NCBI Taxonomy" id="2293570"/>
    <lineage>
        <taxon>Bacteria</taxon>
        <taxon>Bacillati</taxon>
        <taxon>Actinomycetota</taxon>
        <taxon>Actinomycetes</taxon>
        <taxon>Micrococcales</taxon>
        <taxon>Microbacteriaceae</taxon>
        <taxon>Microbacterium</taxon>
    </lineage>
</organism>
<dbReference type="EMBL" id="QUAB01000012">
    <property type="protein sequence ID" value="REJ08214.1"/>
    <property type="molecule type" value="Genomic_DNA"/>
</dbReference>
<dbReference type="InterPro" id="IPR029058">
    <property type="entry name" value="AB_hydrolase_fold"/>
</dbReference>
<dbReference type="Pfam" id="PF00756">
    <property type="entry name" value="Esterase"/>
    <property type="match status" value="1"/>
</dbReference>
<dbReference type="PANTHER" id="PTHR48098">
    <property type="entry name" value="ENTEROCHELIN ESTERASE-RELATED"/>
    <property type="match status" value="1"/>
</dbReference>
<keyword evidence="2" id="KW-1185">Reference proteome</keyword>
<gene>
    <name evidence="1" type="ORF">DY023_01480</name>
</gene>
<evidence type="ECO:0000313" key="1">
    <source>
        <dbReference type="EMBL" id="REJ08214.1"/>
    </source>
</evidence>
<protein>
    <submittedName>
        <fullName evidence="1">Enterochelin esterase</fullName>
    </submittedName>
</protein>
<dbReference type="Proteomes" id="UP000262172">
    <property type="component" value="Unassembled WGS sequence"/>
</dbReference>
<name>A0A371NXU7_9MICO</name>
<dbReference type="InterPro" id="IPR000801">
    <property type="entry name" value="Esterase-like"/>
</dbReference>
<reference evidence="1 2" key="1">
    <citation type="submission" date="2018-08" db="EMBL/GenBank/DDBJ databases">
        <title>Isolation, diversity and antifungal activity of Actinobacteria from cow dung.</title>
        <authorList>
            <person name="Ling L."/>
        </authorList>
    </citation>
    <scope>NUCLEOTIDE SEQUENCE [LARGE SCALE GENOMIC DNA]</scope>
    <source>
        <strain evidence="1 2">NEAU-LLE</strain>
    </source>
</reference>
<dbReference type="RefSeq" id="WP_116240573.1">
    <property type="nucleotide sequence ID" value="NZ_QUAB01000012.1"/>
</dbReference>
<dbReference type="OrthoDB" id="9775130at2"/>
<dbReference type="PANTHER" id="PTHR48098:SF3">
    <property type="entry name" value="IRON(III) ENTEROBACTIN ESTERASE"/>
    <property type="match status" value="1"/>
</dbReference>